<evidence type="ECO:0000313" key="1">
    <source>
        <dbReference type="EMBL" id="ABZ74093.1"/>
    </source>
</evidence>
<dbReference type="eggNOG" id="ENOG5032TR2">
    <property type="taxonomic scope" value="Bacteria"/>
</dbReference>
<dbReference type="EMBL" id="CP000927">
    <property type="protein sequence ID" value="ABZ74093.1"/>
    <property type="molecule type" value="Genomic_DNA"/>
</dbReference>
<sequence>MMSSFDTLNEMDPATRAFAEVRAREAGMSLAEWLGALVHERAAPQVPRRFYGGGGPIWAEGPGAGRSLAISMGARPASAYDMDVAHYMPILRYPEIERGDLNRIFLDHEVHEVTRSALHMIALFPPRISHAAILLSAAFAEADVQIRLPPYRPSGHHKASGRWYHTLVDTCLHRSREVRNALMHEWTPSGRAELMWGDAFATLCDLTSARQELLVMFHHDRSRASVELAKHLDVATQQFELSANLLAEVDTSAAEPTEQQRFTRLREALLERAGGGVSLTEGAKLLNVSRQALHKRIKAGTALGMMDGDELVLPRLQWVTKGDEVQFLPGLTDVVRQFERAGGWSALQFLLDHDPNLAKPPIQALREGSPEKVVAAARAYLGLDEE</sequence>
<organism evidence="1">
    <name type="scientific">Caulobacter sp. (strain K31)</name>
    <dbReference type="NCBI Taxonomy" id="366602"/>
    <lineage>
        <taxon>Bacteria</taxon>
        <taxon>Pseudomonadati</taxon>
        <taxon>Pseudomonadota</taxon>
        <taxon>Alphaproteobacteria</taxon>
        <taxon>Caulobacterales</taxon>
        <taxon>Caulobacteraceae</taxon>
        <taxon>Caulobacter</taxon>
    </lineage>
</organism>
<reference evidence="1" key="1">
    <citation type="submission" date="2008-01" db="EMBL/GenBank/DDBJ databases">
        <title>Complete sequence of chromosome of Caulobacter sp. K31.</title>
        <authorList>
            <consortium name="US DOE Joint Genome Institute"/>
            <person name="Copeland A."/>
            <person name="Lucas S."/>
            <person name="Lapidus A."/>
            <person name="Barry K."/>
            <person name="Glavina del Rio T."/>
            <person name="Dalin E."/>
            <person name="Tice H."/>
            <person name="Pitluck S."/>
            <person name="Bruce D."/>
            <person name="Goodwin L."/>
            <person name="Thompson L.S."/>
            <person name="Brettin T."/>
            <person name="Detter J.C."/>
            <person name="Han C."/>
            <person name="Schmutz J."/>
            <person name="Larimer F."/>
            <person name="Land M."/>
            <person name="Hauser L."/>
            <person name="Kyrpides N."/>
            <person name="Kim E."/>
            <person name="Stephens C."/>
            <person name="Richardson P."/>
        </authorList>
    </citation>
    <scope>NUCLEOTIDE SEQUENCE [LARGE SCALE GENOMIC DNA]</scope>
    <source>
        <strain evidence="1">K31</strain>
    </source>
</reference>
<dbReference type="AlphaFoldDB" id="B0T690"/>
<gene>
    <name evidence="1" type="ordered locus">Caul_4973</name>
</gene>
<evidence type="ECO:0008006" key="2">
    <source>
        <dbReference type="Google" id="ProtNLM"/>
    </source>
</evidence>
<proteinExistence type="predicted"/>
<dbReference type="KEGG" id="cak:Caul_4973"/>
<name>B0T690_CAUSK</name>
<accession>B0T690</accession>
<dbReference type="HOGENOM" id="CLU_754196_0_0_5"/>
<protein>
    <recommendedName>
        <fullName evidence="2">DNA-binding protein</fullName>
    </recommendedName>
</protein>